<reference evidence="1" key="2">
    <citation type="submission" date="2025-09" db="UniProtKB">
        <authorList>
            <consortium name="EnsemblPlants"/>
        </authorList>
    </citation>
    <scope>IDENTIFICATION</scope>
</reference>
<evidence type="ECO:0000313" key="2">
    <source>
        <dbReference type="Proteomes" id="UP001732700"/>
    </source>
</evidence>
<name>A0ACD5X1X6_AVESA</name>
<sequence length="112" mass="13402">METELVARYEQNLCKITDFYTQRAKKNWIKDGDRNTSFFHKAIAKRRRRNTILSIKDEHDIIQFMPDKISNTFVKYVRHIFASQNTNHGRPYLHTSLPTSSQDYTYSISERK</sequence>
<reference evidence="1" key="1">
    <citation type="submission" date="2021-05" db="EMBL/GenBank/DDBJ databases">
        <authorList>
            <person name="Scholz U."/>
            <person name="Mascher M."/>
            <person name="Fiebig A."/>
        </authorList>
    </citation>
    <scope>NUCLEOTIDE SEQUENCE [LARGE SCALE GENOMIC DNA]</scope>
</reference>
<protein>
    <submittedName>
        <fullName evidence="1">Uncharacterized protein</fullName>
    </submittedName>
</protein>
<dbReference type="Proteomes" id="UP001732700">
    <property type="component" value="Chromosome 4D"/>
</dbReference>
<keyword evidence="2" id="KW-1185">Reference proteome</keyword>
<evidence type="ECO:0000313" key="1">
    <source>
        <dbReference type="EnsemblPlants" id="AVESA.00010b.r2.4DG0722860.1.CDS.1"/>
    </source>
</evidence>
<organism evidence="1 2">
    <name type="scientific">Avena sativa</name>
    <name type="common">Oat</name>
    <dbReference type="NCBI Taxonomy" id="4498"/>
    <lineage>
        <taxon>Eukaryota</taxon>
        <taxon>Viridiplantae</taxon>
        <taxon>Streptophyta</taxon>
        <taxon>Embryophyta</taxon>
        <taxon>Tracheophyta</taxon>
        <taxon>Spermatophyta</taxon>
        <taxon>Magnoliopsida</taxon>
        <taxon>Liliopsida</taxon>
        <taxon>Poales</taxon>
        <taxon>Poaceae</taxon>
        <taxon>BOP clade</taxon>
        <taxon>Pooideae</taxon>
        <taxon>Poodae</taxon>
        <taxon>Poeae</taxon>
        <taxon>Poeae Chloroplast Group 1 (Aveneae type)</taxon>
        <taxon>Aveninae</taxon>
        <taxon>Avena</taxon>
    </lineage>
</organism>
<dbReference type="EnsemblPlants" id="AVESA.00010b.r2.4DG0722860.1">
    <property type="protein sequence ID" value="AVESA.00010b.r2.4DG0722860.1.CDS.1"/>
    <property type="gene ID" value="AVESA.00010b.r2.4DG0722860"/>
</dbReference>
<proteinExistence type="predicted"/>
<accession>A0ACD5X1X6</accession>